<keyword evidence="5" id="KW-1185">Reference proteome</keyword>
<accession>A0A7Y0Q2P5</accession>
<dbReference type="RefSeq" id="WP_169096674.1">
    <property type="nucleotide sequence ID" value="NZ_JABBVZ010000007.1"/>
</dbReference>
<dbReference type="EC" id="1.1.1.47" evidence="4"/>
<evidence type="ECO:0000259" key="3">
    <source>
        <dbReference type="SMART" id="SM00822"/>
    </source>
</evidence>
<evidence type="ECO:0000256" key="1">
    <source>
        <dbReference type="ARBA" id="ARBA00006484"/>
    </source>
</evidence>
<comment type="similarity">
    <text evidence="1">Belongs to the short-chain dehydrogenases/reductases (SDR) family.</text>
</comment>
<gene>
    <name evidence="4" type="ORF">HIJ39_03280</name>
</gene>
<dbReference type="EMBL" id="JABBVZ010000007">
    <property type="protein sequence ID" value="NMP21379.1"/>
    <property type="molecule type" value="Genomic_DNA"/>
</dbReference>
<reference evidence="4 5" key="1">
    <citation type="submission" date="2020-04" db="EMBL/GenBank/DDBJ databases">
        <authorList>
            <person name="Zhang R."/>
            <person name="Schippers A."/>
        </authorList>
    </citation>
    <scope>NUCLEOTIDE SEQUENCE [LARGE SCALE GENOMIC DNA]</scope>
    <source>
        <strain evidence="4 5">DSM 109850</strain>
    </source>
</reference>
<dbReference type="InterPro" id="IPR057326">
    <property type="entry name" value="KR_dom"/>
</dbReference>
<sequence>MRLKEKVCLITGAASGIGAAIAQRFAEEGAWVEIGDRDADRGRETARRIAETGGRVHFSPLDVRNRQSADAWAEDVIHRHGRIDVLVNNAGISAVGELHEVSEELWQDVMAVNVTGVFLVSRAVIPEMMRRRTGSVINMSSCIAEMGLARRAAYAASKGAVLSLTRSMQVDYARYHIRVNALLPGTIMTPFVEGYLKRDYDNPEEALALLKQRQLADDLGRPEDVADAALYLASDESRYVMGSGLVVDGGITAGKPF</sequence>
<comment type="caution">
    <text evidence="4">The sequence shown here is derived from an EMBL/GenBank/DDBJ whole genome shotgun (WGS) entry which is preliminary data.</text>
</comment>
<dbReference type="InterPro" id="IPR020904">
    <property type="entry name" value="Sc_DH/Rdtase_CS"/>
</dbReference>
<dbReference type="InterPro" id="IPR051122">
    <property type="entry name" value="SDR_DHRS6-like"/>
</dbReference>
<feature type="domain" description="Ketoreductase" evidence="3">
    <location>
        <begin position="6"/>
        <end position="195"/>
    </location>
</feature>
<dbReference type="SMART" id="SM00822">
    <property type="entry name" value="PKS_KR"/>
    <property type="match status" value="1"/>
</dbReference>
<evidence type="ECO:0000313" key="5">
    <source>
        <dbReference type="Proteomes" id="UP000533476"/>
    </source>
</evidence>
<organism evidence="4 5">
    <name type="scientific">Sulfobacillus harzensis</name>
    <dbReference type="NCBI Taxonomy" id="2729629"/>
    <lineage>
        <taxon>Bacteria</taxon>
        <taxon>Bacillati</taxon>
        <taxon>Bacillota</taxon>
        <taxon>Clostridia</taxon>
        <taxon>Eubacteriales</taxon>
        <taxon>Clostridiales Family XVII. Incertae Sedis</taxon>
        <taxon>Sulfobacillus</taxon>
    </lineage>
</organism>
<dbReference type="PANTHER" id="PTHR43477:SF1">
    <property type="entry name" value="DIHYDROANTICAPSIN 7-DEHYDROGENASE"/>
    <property type="match status" value="1"/>
</dbReference>
<dbReference type="PANTHER" id="PTHR43477">
    <property type="entry name" value="DIHYDROANTICAPSIN 7-DEHYDROGENASE"/>
    <property type="match status" value="1"/>
</dbReference>
<protein>
    <submittedName>
        <fullName evidence="4">Glucose 1-dehydrogenase</fullName>
        <ecNumber evidence="4">1.1.1.47</ecNumber>
    </submittedName>
</protein>
<evidence type="ECO:0000256" key="2">
    <source>
        <dbReference type="ARBA" id="ARBA00023002"/>
    </source>
</evidence>
<dbReference type="SUPFAM" id="SSF51735">
    <property type="entry name" value="NAD(P)-binding Rossmann-fold domains"/>
    <property type="match status" value="1"/>
</dbReference>
<dbReference type="Proteomes" id="UP000533476">
    <property type="component" value="Unassembled WGS sequence"/>
</dbReference>
<dbReference type="PRINTS" id="PR00080">
    <property type="entry name" value="SDRFAMILY"/>
</dbReference>
<dbReference type="FunFam" id="3.40.50.720:FF:000084">
    <property type="entry name" value="Short-chain dehydrogenase reductase"/>
    <property type="match status" value="1"/>
</dbReference>
<dbReference type="NCBIfam" id="NF005559">
    <property type="entry name" value="PRK07231.1"/>
    <property type="match status" value="1"/>
</dbReference>
<dbReference type="GO" id="GO:0008206">
    <property type="term" value="P:bile acid metabolic process"/>
    <property type="evidence" value="ECO:0007669"/>
    <property type="project" value="UniProtKB-ARBA"/>
</dbReference>
<dbReference type="CDD" id="cd05233">
    <property type="entry name" value="SDR_c"/>
    <property type="match status" value="1"/>
</dbReference>
<keyword evidence="2 4" id="KW-0560">Oxidoreductase</keyword>
<dbReference type="GO" id="GO:0047936">
    <property type="term" value="F:glucose 1-dehydrogenase [NAD(P)+] activity"/>
    <property type="evidence" value="ECO:0007669"/>
    <property type="project" value="UniProtKB-EC"/>
</dbReference>
<dbReference type="PRINTS" id="PR00081">
    <property type="entry name" value="GDHRDH"/>
</dbReference>
<dbReference type="Gene3D" id="3.40.50.720">
    <property type="entry name" value="NAD(P)-binding Rossmann-like Domain"/>
    <property type="match status" value="1"/>
</dbReference>
<dbReference type="AlphaFoldDB" id="A0A7Y0Q2P5"/>
<name>A0A7Y0Q2P5_9FIRM</name>
<evidence type="ECO:0000313" key="4">
    <source>
        <dbReference type="EMBL" id="NMP21379.1"/>
    </source>
</evidence>
<dbReference type="Pfam" id="PF13561">
    <property type="entry name" value="adh_short_C2"/>
    <property type="match status" value="1"/>
</dbReference>
<dbReference type="PROSITE" id="PS00061">
    <property type="entry name" value="ADH_SHORT"/>
    <property type="match status" value="1"/>
</dbReference>
<dbReference type="InterPro" id="IPR002347">
    <property type="entry name" value="SDR_fam"/>
</dbReference>
<dbReference type="InterPro" id="IPR036291">
    <property type="entry name" value="NAD(P)-bd_dom_sf"/>
</dbReference>
<proteinExistence type="inferred from homology"/>